<feature type="compositionally biased region" description="Polar residues" evidence="1">
    <location>
        <begin position="109"/>
        <end position="118"/>
    </location>
</feature>
<feature type="region of interest" description="Disordered" evidence="1">
    <location>
        <begin position="41"/>
        <end position="142"/>
    </location>
</feature>
<feature type="compositionally biased region" description="Polar residues" evidence="1">
    <location>
        <begin position="82"/>
        <end position="102"/>
    </location>
</feature>
<feature type="compositionally biased region" description="Low complexity" evidence="1">
    <location>
        <begin position="72"/>
        <end position="81"/>
    </location>
</feature>
<sequence length="219" mass="23154">MSSIGNIVTTSPRGTDVSSTPVVRVLSSTIITGDLLSPTLANQASARAPKGKREKTGSEGHRSVGSRTQNGSSSASSNSANKTATLQQSLERLGKSDQSSDLGTEESRNFSSTASLPRSRTRPRDGKKRHSKESTNLSSERLSSDVTITVVHTHLISPGHPSDVRLRLAPTTTTTLPRSVSATRQATLEKSFSGNNDHAYAEDEDAYLLDGGSYTATPA</sequence>
<evidence type="ECO:0000313" key="2">
    <source>
        <dbReference type="EMBL" id="KAH8041428.1"/>
    </source>
</evidence>
<reference evidence="2" key="2">
    <citation type="submission" date="2021-09" db="EMBL/GenBank/DDBJ databases">
        <authorList>
            <person name="Jia N."/>
            <person name="Wang J."/>
            <person name="Shi W."/>
            <person name="Du L."/>
            <person name="Sun Y."/>
            <person name="Zhan W."/>
            <person name="Jiang J."/>
            <person name="Wang Q."/>
            <person name="Zhang B."/>
            <person name="Ji P."/>
            <person name="Sakyi L.B."/>
            <person name="Cui X."/>
            <person name="Yuan T."/>
            <person name="Jiang B."/>
            <person name="Yang W."/>
            <person name="Lam T.T.-Y."/>
            <person name="Chang Q."/>
            <person name="Ding S."/>
            <person name="Wang X."/>
            <person name="Zhu J."/>
            <person name="Ruan X."/>
            <person name="Zhao L."/>
            <person name="Wei J."/>
            <person name="Que T."/>
            <person name="Du C."/>
            <person name="Cheng J."/>
            <person name="Dai P."/>
            <person name="Han X."/>
            <person name="Huang E."/>
            <person name="Gao Y."/>
            <person name="Liu J."/>
            <person name="Shao H."/>
            <person name="Ye R."/>
            <person name="Li L."/>
            <person name="Wei W."/>
            <person name="Wang X."/>
            <person name="Wang C."/>
            <person name="Huo Q."/>
            <person name="Li W."/>
            <person name="Guo W."/>
            <person name="Chen H."/>
            <person name="Chen S."/>
            <person name="Zhou L."/>
            <person name="Zhou L."/>
            <person name="Ni X."/>
            <person name="Tian J."/>
            <person name="Zhou Y."/>
            <person name="Sheng Y."/>
            <person name="Liu T."/>
            <person name="Pan Y."/>
            <person name="Xia L."/>
            <person name="Li J."/>
            <person name="Zhao F."/>
            <person name="Cao W."/>
        </authorList>
    </citation>
    <scope>NUCLEOTIDE SEQUENCE</scope>
    <source>
        <strain evidence="2">Rmic-2018</strain>
        <tissue evidence="2">Larvae</tissue>
    </source>
</reference>
<proteinExistence type="predicted"/>
<evidence type="ECO:0000256" key="1">
    <source>
        <dbReference type="SAM" id="MobiDB-lite"/>
    </source>
</evidence>
<keyword evidence="3" id="KW-1185">Reference proteome</keyword>
<dbReference type="Proteomes" id="UP000821866">
    <property type="component" value="Chromosome 1"/>
</dbReference>
<feature type="compositionally biased region" description="Basic residues" evidence="1">
    <location>
        <begin position="119"/>
        <end position="131"/>
    </location>
</feature>
<evidence type="ECO:0000313" key="3">
    <source>
        <dbReference type="Proteomes" id="UP000821866"/>
    </source>
</evidence>
<reference evidence="2" key="1">
    <citation type="journal article" date="2020" name="Cell">
        <title>Large-Scale Comparative Analyses of Tick Genomes Elucidate Their Genetic Diversity and Vector Capacities.</title>
        <authorList>
            <consortium name="Tick Genome and Microbiome Consortium (TIGMIC)"/>
            <person name="Jia N."/>
            <person name="Wang J."/>
            <person name="Shi W."/>
            <person name="Du L."/>
            <person name="Sun Y."/>
            <person name="Zhan W."/>
            <person name="Jiang J.F."/>
            <person name="Wang Q."/>
            <person name="Zhang B."/>
            <person name="Ji P."/>
            <person name="Bell-Sakyi L."/>
            <person name="Cui X.M."/>
            <person name="Yuan T.T."/>
            <person name="Jiang B.G."/>
            <person name="Yang W.F."/>
            <person name="Lam T.T."/>
            <person name="Chang Q.C."/>
            <person name="Ding S.J."/>
            <person name="Wang X.J."/>
            <person name="Zhu J.G."/>
            <person name="Ruan X.D."/>
            <person name="Zhao L."/>
            <person name="Wei J.T."/>
            <person name="Ye R.Z."/>
            <person name="Que T.C."/>
            <person name="Du C.H."/>
            <person name="Zhou Y.H."/>
            <person name="Cheng J.X."/>
            <person name="Dai P.F."/>
            <person name="Guo W.B."/>
            <person name="Han X.H."/>
            <person name="Huang E.J."/>
            <person name="Li L.F."/>
            <person name="Wei W."/>
            <person name="Gao Y.C."/>
            <person name="Liu J.Z."/>
            <person name="Shao H.Z."/>
            <person name="Wang X."/>
            <person name="Wang C.C."/>
            <person name="Yang T.C."/>
            <person name="Huo Q.B."/>
            <person name="Li W."/>
            <person name="Chen H.Y."/>
            <person name="Chen S.E."/>
            <person name="Zhou L.G."/>
            <person name="Ni X.B."/>
            <person name="Tian J.H."/>
            <person name="Sheng Y."/>
            <person name="Liu T."/>
            <person name="Pan Y.S."/>
            <person name="Xia L.Y."/>
            <person name="Li J."/>
            <person name="Zhao F."/>
            <person name="Cao W.C."/>
        </authorList>
    </citation>
    <scope>NUCLEOTIDE SEQUENCE</scope>
    <source>
        <strain evidence="2">Rmic-2018</strain>
    </source>
</reference>
<gene>
    <name evidence="2" type="ORF">HPB51_015486</name>
</gene>
<accession>A0A9J6F4I6</accession>
<name>A0A9J6F4I6_RHIMP</name>
<organism evidence="2 3">
    <name type="scientific">Rhipicephalus microplus</name>
    <name type="common">Cattle tick</name>
    <name type="synonym">Boophilus microplus</name>
    <dbReference type="NCBI Taxonomy" id="6941"/>
    <lineage>
        <taxon>Eukaryota</taxon>
        <taxon>Metazoa</taxon>
        <taxon>Ecdysozoa</taxon>
        <taxon>Arthropoda</taxon>
        <taxon>Chelicerata</taxon>
        <taxon>Arachnida</taxon>
        <taxon>Acari</taxon>
        <taxon>Parasitiformes</taxon>
        <taxon>Ixodida</taxon>
        <taxon>Ixodoidea</taxon>
        <taxon>Ixodidae</taxon>
        <taxon>Rhipicephalinae</taxon>
        <taxon>Rhipicephalus</taxon>
        <taxon>Boophilus</taxon>
    </lineage>
</organism>
<comment type="caution">
    <text evidence="2">The sequence shown here is derived from an EMBL/GenBank/DDBJ whole genome shotgun (WGS) entry which is preliminary data.</text>
</comment>
<dbReference type="AlphaFoldDB" id="A0A9J6F4I6"/>
<feature type="region of interest" description="Disordered" evidence="1">
    <location>
        <begin position="1"/>
        <end position="20"/>
    </location>
</feature>
<dbReference type="EMBL" id="JABSTU010000001">
    <property type="protein sequence ID" value="KAH8041428.1"/>
    <property type="molecule type" value="Genomic_DNA"/>
</dbReference>
<protein>
    <submittedName>
        <fullName evidence="2">Uncharacterized protein</fullName>
    </submittedName>
</protein>